<evidence type="ECO:0008006" key="3">
    <source>
        <dbReference type="Google" id="ProtNLM"/>
    </source>
</evidence>
<gene>
    <name evidence="2" type="ORF">ENV67_01225</name>
</gene>
<evidence type="ECO:0000313" key="2">
    <source>
        <dbReference type="EMBL" id="HGW91148.1"/>
    </source>
</evidence>
<name>A0A7C4YQT7_UNCW3</name>
<keyword evidence="1" id="KW-0472">Membrane</keyword>
<evidence type="ECO:0000256" key="1">
    <source>
        <dbReference type="SAM" id="Phobius"/>
    </source>
</evidence>
<dbReference type="AlphaFoldDB" id="A0A7C4YQT7"/>
<keyword evidence="1" id="KW-1133">Transmembrane helix</keyword>
<protein>
    <recommendedName>
        <fullName evidence="3">Type II secretion system protein</fullName>
    </recommendedName>
</protein>
<feature type="transmembrane region" description="Helical" evidence="1">
    <location>
        <begin position="6"/>
        <end position="25"/>
    </location>
</feature>
<keyword evidence="1" id="KW-0812">Transmembrane</keyword>
<comment type="caution">
    <text evidence="2">The sequence shown here is derived from an EMBL/GenBank/DDBJ whole genome shotgun (WGS) entry which is preliminary data.</text>
</comment>
<reference evidence="2" key="1">
    <citation type="journal article" date="2020" name="mSystems">
        <title>Genome- and Community-Level Interaction Insights into Carbon Utilization and Element Cycling Functions of Hydrothermarchaeota in Hydrothermal Sediment.</title>
        <authorList>
            <person name="Zhou Z."/>
            <person name="Liu Y."/>
            <person name="Xu W."/>
            <person name="Pan J."/>
            <person name="Luo Z.H."/>
            <person name="Li M."/>
        </authorList>
    </citation>
    <scope>NUCLEOTIDE SEQUENCE [LARGE SCALE GENOMIC DNA]</scope>
    <source>
        <strain evidence="2">SpSt-780</strain>
    </source>
</reference>
<organism evidence="2">
    <name type="scientific">candidate division WOR-3 bacterium</name>
    <dbReference type="NCBI Taxonomy" id="2052148"/>
    <lineage>
        <taxon>Bacteria</taxon>
        <taxon>Bacteria division WOR-3</taxon>
    </lineage>
</organism>
<dbReference type="EMBL" id="DTHG01000014">
    <property type="protein sequence ID" value="HGW91148.1"/>
    <property type="molecule type" value="Genomic_DNA"/>
</dbReference>
<proteinExistence type="predicted"/>
<accession>A0A7C4YQT7</accession>
<sequence>MRRFILLILDILIIIAFFVLVFLIVKPQYTKYNEMVYQANIKRNVYTARAAIEFYIAEHIGKYPKSIDEIYPYIEKLGGMVNPLTKKKITPSEIKIFNYSLPQEYKKDDEVSENFMQKGIPGSIGIGLFIPIGDSVVKNYGVIGFMKDSCALYYLDPAKKKHVFLVNG</sequence>